<protein>
    <submittedName>
        <fullName evidence="3">Putative dehydrogenase</fullName>
    </submittedName>
</protein>
<dbReference type="AlphaFoldDB" id="A0A7Y9FHM4"/>
<comment type="caution">
    <text evidence="3">The sequence shown here is derived from an EMBL/GenBank/DDBJ whole genome shotgun (WGS) entry which is preliminary data.</text>
</comment>
<evidence type="ECO:0000313" key="3">
    <source>
        <dbReference type="EMBL" id="NYD87404.1"/>
    </source>
</evidence>
<dbReference type="EMBL" id="JACCBK010000001">
    <property type="protein sequence ID" value="NYD87404.1"/>
    <property type="molecule type" value="Genomic_DNA"/>
</dbReference>
<keyword evidence="5" id="KW-1185">Reference proteome</keyword>
<reference evidence="3 4" key="1">
    <citation type="submission" date="2020-07" db="EMBL/GenBank/DDBJ databases">
        <title>Sequencing the genomes of 1000 actinobacteria strains.</title>
        <authorList>
            <person name="Klenk H.-P."/>
        </authorList>
    </citation>
    <scope>NUCLEOTIDE SEQUENCE [LARGE SCALE GENOMIC DNA]</scope>
    <source>
        <strain evidence="3 4">DSM 24482</strain>
    </source>
</reference>
<dbReference type="Gene3D" id="3.30.360.10">
    <property type="entry name" value="Dihydrodipicolinate Reductase, domain 2"/>
    <property type="match status" value="1"/>
</dbReference>
<gene>
    <name evidence="3" type="ORF">BKA21_002953</name>
    <name evidence="2" type="ORF">Col01nite_32770</name>
</gene>
<accession>A0A7Y9FHM4</accession>
<dbReference type="Pfam" id="PF01408">
    <property type="entry name" value="GFO_IDH_MocA"/>
    <property type="match status" value="1"/>
</dbReference>
<proteinExistence type="predicted"/>
<evidence type="ECO:0000313" key="5">
    <source>
        <dbReference type="Proteomes" id="UP000618382"/>
    </source>
</evidence>
<reference evidence="2 5" key="2">
    <citation type="submission" date="2021-01" db="EMBL/GenBank/DDBJ databases">
        <title>Whole genome shotgun sequence of Cellulomonas oligotrophica NBRC 109435.</title>
        <authorList>
            <person name="Komaki H."/>
            <person name="Tamura T."/>
        </authorList>
    </citation>
    <scope>NUCLEOTIDE SEQUENCE [LARGE SCALE GENOMIC DNA]</scope>
    <source>
        <strain evidence="2 5">NBRC 109435</strain>
    </source>
</reference>
<organism evidence="3 4">
    <name type="scientific">Cellulomonas oligotrophica</name>
    <dbReference type="NCBI Taxonomy" id="931536"/>
    <lineage>
        <taxon>Bacteria</taxon>
        <taxon>Bacillati</taxon>
        <taxon>Actinomycetota</taxon>
        <taxon>Actinomycetes</taxon>
        <taxon>Micrococcales</taxon>
        <taxon>Cellulomonadaceae</taxon>
        <taxon>Cellulomonas</taxon>
    </lineage>
</organism>
<feature type="domain" description="Gfo/Idh/MocA-like oxidoreductase N-terminal" evidence="1">
    <location>
        <begin position="5"/>
        <end position="108"/>
    </location>
</feature>
<dbReference type="SUPFAM" id="SSF51735">
    <property type="entry name" value="NAD(P)-binding Rossmann-fold domains"/>
    <property type="match status" value="1"/>
</dbReference>
<dbReference type="InterPro" id="IPR000683">
    <property type="entry name" value="Gfo/Idh/MocA-like_OxRdtase_N"/>
</dbReference>
<dbReference type="RefSeq" id="WP_170209061.1">
    <property type="nucleotide sequence ID" value="NZ_BAABFI010000007.1"/>
</dbReference>
<sequence>MSATVVVGAGVAGRELHARPVSRAVPGRPIVLVDPRLPSGHGTAPHLDALPDHVDLRDAVVHVCTPTDLHVTTLLDVVDRGARRVVLEKPLATTSDDLDRLATCIERTPDVRVRPVAVWPHAAAIDDLRAVVGAATPRQLAEGRMVMVQTKQRRSDSLAGRGGGQDAFDVELPHMVLLAVHLLGPVVELERSSARSAAWMPELPASGGATVRLRHGSGAVSTLVTRLDSSGRRRHVTVAMGRRWRRVHLPVDRHHPWSLTTGPDGTIVRRTESPLDRFFVEAYSLLTGPGPHARPTVSLQEHLHAARTCLQARSLAGRDGSTPS</sequence>
<dbReference type="GO" id="GO:0000166">
    <property type="term" value="F:nucleotide binding"/>
    <property type="evidence" value="ECO:0007669"/>
    <property type="project" value="InterPro"/>
</dbReference>
<dbReference type="InterPro" id="IPR036291">
    <property type="entry name" value="NAD(P)-bd_dom_sf"/>
</dbReference>
<evidence type="ECO:0000313" key="4">
    <source>
        <dbReference type="Proteomes" id="UP000577956"/>
    </source>
</evidence>
<name>A0A7Y9FHM4_9CELL</name>
<dbReference type="EMBL" id="BONN01000012">
    <property type="protein sequence ID" value="GIG34118.1"/>
    <property type="molecule type" value="Genomic_DNA"/>
</dbReference>
<evidence type="ECO:0000259" key="1">
    <source>
        <dbReference type="Pfam" id="PF01408"/>
    </source>
</evidence>
<evidence type="ECO:0000313" key="2">
    <source>
        <dbReference type="EMBL" id="GIG34118.1"/>
    </source>
</evidence>
<dbReference type="Proteomes" id="UP000577956">
    <property type="component" value="Unassembled WGS sequence"/>
</dbReference>
<dbReference type="Gene3D" id="3.40.50.720">
    <property type="entry name" value="NAD(P)-binding Rossmann-like Domain"/>
    <property type="match status" value="1"/>
</dbReference>
<dbReference type="Proteomes" id="UP000618382">
    <property type="component" value="Unassembled WGS sequence"/>
</dbReference>